<dbReference type="RefSeq" id="XP_024875667.1">
    <property type="nucleotide sequence ID" value="XM_025019899.1"/>
</dbReference>
<dbReference type="GO" id="GO:0006357">
    <property type="term" value="P:regulation of transcription by RNA polymerase II"/>
    <property type="evidence" value="ECO:0007669"/>
    <property type="project" value="TreeGrafter"/>
</dbReference>
<dbReference type="PROSITE" id="PS51029">
    <property type="entry name" value="MADF"/>
    <property type="match status" value="1"/>
</dbReference>
<dbReference type="Pfam" id="PF10545">
    <property type="entry name" value="MADF_DNA_bdg"/>
    <property type="match status" value="1"/>
</dbReference>
<evidence type="ECO:0000313" key="3">
    <source>
        <dbReference type="RefSeq" id="XP_024875667.1"/>
    </source>
</evidence>
<dbReference type="InterPro" id="IPR006578">
    <property type="entry name" value="MADF-dom"/>
</dbReference>
<reference evidence="3" key="1">
    <citation type="submission" date="2025-08" db="UniProtKB">
        <authorList>
            <consortium name="RefSeq"/>
        </authorList>
    </citation>
    <scope>IDENTIFICATION</scope>
    <source>
        <tissue evidence="3">Whole body</tissue>
    </source>
</reference>
<dbReference type="GO" id="GO:0005667">
    <property type="term" value="C:transcription regulator complex"/>
    <property type="evidence" value="ECO:0007669"/>
    <property type="project" value="TreeGrafter"/>
</dbReference>
<dbReference type="OrthoDB" id="6147983at2759"/>
<dbReference type="AlphaFoldDB" id="A0A6J1Q0J0"/>
<name>A0A6J1Q0J0_9HYME</name>
<proteinExistence type="predicted"/>
<evidence type="ECO:0000313" key="2">
    <source>
        <dbReference type="Proteomes" id="UP000504618"/>
    </source>
</evidence>
<dbReference type="SMART" id="SM00595">
    <property type="entry name" value="MADF"/>
    <property type="match status" value="1"/>
</dbReference>
<dbReference type="Proteomes" id="UP000504618">
    <property type="component" value="Unplaced"/>
</dbReference>
<protein>
    <submittedName>
        <fullName evidence="3">Uncharacterized protein LOC112457028</fullName>
    </submittedName>
</protein>
<dbReference type="InterPro" id="IPR039353">
    <property type="entry name" value="TF_Adf1"/>
</dbReference>
<organism evidence="2 3">
    <name type="scientific">Temnothorax curvispinosus</name>
    <dbReference type="NCBI Taxonomy" id="300111"/>
    <lineage>
        <taxon>Eukaryota</taxon>
        <taxon>Metazoa</taxon>
        <taxon>Ecdysozoa</taxon>
        <taxon>Arthropoda</taxon>
        <taxon>Hexapoda</taxon>
        <taxon>Insecta</taxon>
        <taxon>Pterygota</taxon>
        <taxon>Neoptera</taxon>
        <taxon>Endopterygota</taxon>
        <taxon>Hymenoptera</taxon>
        <taxon>Apocrita</taxon>
        <taxon>Aculeata</taxon>
        <taxon>Formicoidea</taxon>
        <taxon>Formicidae</taxon>
        <taxon>Myrmicinae</taxon>
        <taxon>Temnothorax</taxon>
    </lineage>
</organism>
<dbReference type="PANTHER" id="PTHR12243:SF67">
    <property type="entry name" value="COREPRESSOR OF PANGOLIN, ISOFORM A-RELATED"/>
    <property type="match status" value="1"/>
</dbReference>
<gene>
    <name evidence="3" type="primary">LOC112457028</name>
</gene>
<dbReference type="GO" id="GO:0005634">
    <property type="term" value="C:nucleus"/>
    <property type="evidence" value="ECO:0007669"/>
    <property type="project" value="TreeGrafter"/>
</dbReference>
<dbReference type="GeneID" id="112457028"/>
<feature type="domain" description="MADF" evidence="1">
    <location>
        <begin position="14"/>
        <end position="105"/>
    </location>
</feature>
<keyword evidence="2" id="KW-1185">Reference proteome</keyword>
<accession>A0A6J1Q0J0</accession>
<sequence length="286" mass="31211">MAGQLFENTIKDALLVECVRAHPEIYDKAHAGYKNVGLKDSAWKSVAETINASVMDCTARWHTLRDRFVKEKRILEQEGRSGAAASTRPEWPLYNVMSFLTPHIRKRKSVNNFSPKASMSAATSLPTLSPTDEELSLPPSLASSGSIATILSEQAVDDDSAPYRVIATCSPPSPPSPECRSSSAAASLPYLGPTGRCKKAKVDETAEMFKETLVNLNKSMATSSTAAPPPLININDPDVLIGKSVESCLKSLTNMGLKLKYRRKFRSIIQDCEEEAEDLKVPEVPN</sequence>
<evidence type="ECO:0000259" key="1">
    <source>
        <dbReference type="PROSITE" id="PS51029"/>
    </source>
</evidence>
<dbReference type="PANTHER" id="PTHR12243">
    <property type="entry name" value="MADF DOMAIN TRANSCRIPTION FACTOR"/>
    <property type="match status" value="1"/>
</dbReference>